<dbReference type="PANTHER" id="PTHR12150">
    <property type="entry name" value="CLASS IV SAM-BINDING METHYLTRANSFERASE-RELATED"/>
    <property type="match status" value="1"/>
</dbReference>
<reference evidence="1" key="1">
    <citation type="journal article" date="2017" name="Nature">
        <title>Asgard archaea illuminate the origin of eukaryotic cellular complexity.</title>
        <authorList>
            <person name="Zaremba-Niedzwiedzka K."/>
            <person name="Caceres E.F."/>
            <person name="Saw J.H."/>
            <person name="Backstrom D."/>
            <person name="Juzokaite L."/>
            <person name="Vancaester E."/>
            <person name="Seitz K.W."/>
            <person name="Anantharaman K."/>
            <person name="Starnawski P."/>
            <person name="Kjeldsen K.U."/>
            <person name="Scott M.B."/>
            <person name="Nunoura T."/>
            <person name="Banfield J.F."/>
            <person name="Schramm A."/>
            <person name="Baker B.J."/>
            <person name="Spang A."/>
            <person name="Ettema T.J.G."/>
        </authorList>
    </citation>
    <scope>NUCLEOTIDE SEQUENCE</scope>
    <source>
        <strain evidence="1">LCB_4</strain>
    </source>
</reference>
<protein>
    <submittedName>
        <fullName evidence="1">Methylase</fullName>
    </submittedName>
</protein>
<dbReference type="PANTHER" id="PTHR12150:SF13">
    <property type="entry name" value="METHYLTRANSFERASE C9ORF114-RELATED"/>
    <property type="match status" value="1"/>
</dbReference>
<dbReference type="InterPro" id="IPR003750">
    <property type="entry name" value="Put_MeTrfase-C9orf114-like"/>
</dbReference>
<dbReference type="InterPro" id="IPR029026">
    <property type="entry name" value="tRNA_m1G_MTases_N"/>
</dbReference>
<gene>
    <name evidence="1" type="ORF">OdinLCB4_003500</name>
</gene>
<reference evidence="1" key="2">
    <citation type="journal article" date="2022" name="Nat. Microbiol.">
        <title>A closed Candidatus Odinarchaeum chromosome exposes Asgard archaeal viruses.</title>
        <authorList>
            <person name="Tamarit D."/>
            <person name="Caceres E.F."/>
            <person name="Krupovic M."/>
            <person name="Nijland R."/>
            <person name="Eme L."/>
            <person name="Robinson N.P."/>
            <person name="Ettema T.J.G."/>
        </authorList>
    </citation>
    <scope>NUCLEOTIDE SEQUENCE</scope>
    <source>
        <strain evidence="1">LCB_4</strain>
    </source>
</reference>
<dbReference type="InterPro" id="IPR029028">
    <property type="entry name" value="Alpha/beta_knot_MTases"/>
</dbReference>
<dbReference type="EMBL" id="CP091871">
    <property type="protein sequence ID" value="WEU40981.1"/>
    <property type="molecule type" value="Genomic_DNA"/>
</dbReference>
<keyword evidence="1" id="KW-0808">Transferase</keyword>
<accession>A0AAF0D3G8</accession>
<dbReference type="Pfam" id="PF02598">
    <property type="entry name" value="Methyltrn_RNA_3"/>
    <property type="match status" value="1"/>
</dbReference>
<organism evidence="1 2">
    <name type="scientific">Odinarchaeota yellowstonii (strain LCB_4)</name>
    <dbReference type="NCBI Taxonomy" id="1841599"/>
    <lineage>
        <taxon>Archaea</taxon>
        <taxon>Promethearchaeati</taxon>
        <taxon>Candidatus Odinarchaeota</taxon>
        <taxon>Candidatus Odinarchaeia</taxon>
        <taxon>Candidatus Odinarchaeales</taxon>
        <taxon>Candidatus Odinarchaeaceae</taxon>
        <taxon>Candidatus Odinarchaeum</taxon>
    </lineage>
</organism>
<dbReference type="Proteomes" id="UP000186851">
    <property type="component" value="Chromosome"/>
</dbReference>
<dbReference type="GO" id="GO:0008168">
    <property type="term" value="F:methyltransferase activity"/>
    <property type="evidence" value="ECO:0007669"/>
    <property type="project" value="UniProtKB-KW"/>
</dbReference>
<dbReference type="CDD" id="cd18086">
    <property type="entry name" value="HsC9orf114-like"/>
    <property type="match status" value="1"/>
</dbReference>
<name>A0AAF0D3G8_ODILC</name>
<evidence type="ECO:0000313" key="1">
    <source>
        <dbReference type="EMBL" id="WEU40981.1"/>
    </source>
</evidence>
<sequence>MKKIFLLLPSSLLEDCSDLDAKTIKIGFIARAAAIFKVSEIIIYSTGETGAKSNGKFLKLIFDYIDCPQYLRKHLFPLSDELKSVGRLPPLEAPHHVRFVKSSEIRSGSIRQGVVVRVSEGKSYVYAGLDELVPVYDNHLRLNDKINLKILVNSKGLHGVVVDKIDGYWGYKTLFFNKPLVKLLEKRPAEVVVATSKYGENISSLLDVFETNFKNKNSIALVFGSPKRGLFQIIDDERLMKELFDYIVNFIPAQGTRTVRTEEAIYSTLSIINALLLK</sequence>
<dbReference type="AlphaFoldDB" id="A0AAF0D3G8"/>
<dbReference type="Gene3D" id="3.40.1280.10">
    <property type="match status" value="1"/>
</dbReference>
<evidence type="ECO:0000313" key="2">
    <source>
        <dbReference type="Proteomes" id="UP000186851"/>
    </source>
</evidence>
<dbReference type="InterPro" id="IPR012340">
    <property type="entry name" value="NA-bd_OB-fold"/>
</dbReference>
<keyword evidence="1" id="KW-0489">Methyltransferase</keyword>
<dbReference type="Gene3D" id="2.40.50.140">
    <property type="entry name" value="Nucleic acid-binding proteins"/>
    <property type="match status" value="1"/>
</dbReference>
<dbReference type="KEGG" id="oyw:OdinLCB4_003500"/>
<proteinExistence type="predicted"/>
<dbReference type="GO" id="GO:0032259">
    <property type="term" value="P:methylation"/>
    <property type="evidence" value="ECO:0007669"/>
    <property type="project" value="UniProtKB-KW"/>
</dbReference>
<dbReference type="SUPFAM" id="SSF75217">
    <property type="entry name" value="alpha/beta knot"/>
    <property type="match status" value="1"/>
</dbReference>